<organism evidence="1 2">
    <name type="scientific">Salvia divinorum</name>
    <name type="common">Maria pastora</name>
    <name type="synonym">Diviner's sage</name>
    <dbReference type="NCBI Taxonomy" id="28513"/>
    <lineage>
        <taxon>Eukaryota</taxon>
        <taxon>Viridiplantae</taxon>
        <taxon>Streptophyta</taxon>
        <taxon>Embryophyta</taxon>
        <taxon>Tracheophyta</taxon>
        <taxon>Spermatophyta</taxon>
        <taxon>Magnoliopsida</taxon>
        <taxon>eudicotyledons</taxon>
        <taxon>Gunneridae</taxon>
        <taxon>Pentapetalae</taxon>
        <taxon>asterids</taxon>
        <taxon>lamiids</taxon>
        <taxon>Lamiales</taxon>
        <taxon>Lamiaceae</taxon>
        <taxon>Nepetoideae</taxon>
        <taxon>Mentheae</taxon>
        <taxon>Salviinae</taxon>
        <taxon>Salvia</taxon>
        <taxon>Salvia subgen. Calosphace</taxon>
    </lineage>
</organism>
<name>A0ABD1GRY8_SALDI</name>
<protein>
    <submittedName>
        <fullName evidence="1">Uncharacterized protein</fullName>
    </submittedName>
</protein>
<evidence type="ECO:0000313" key="1">
    <source>
        <dbReference type="EMBL" id="KAL1545798.1"/>
    </source>
</evidence>
<dbReference type="AlphaFoldDB" id="A0ABD1GRY8"/>
<dbReference type="Proteomes" id="UP001567538">
    <property type="component" value="Unassembled WGS sequence"/>
</dbReference>
<gene>
    <name evidence="1" type="ORF">AAHA92_22481</name>
</gene>
<comment type="caution">
    <text evidence="1">The sequence shown here is derived from an EMBL/GenBank/DDBJ whole genome shotgun (WGS) entry which is preliminary data.</text>
</comment>
<reference evidence="1 2" key="1">
    <citation type="submission" date="2024-06" db="EMBL/GenBank/DDBJ databases">
        <title>A chromosome level genome sequence of Diviner's sage (Salvia divinorum).</title>
        <authorList>
            <person name="Ford S.A."/>
            <person name="Ro D.-K."/>
            <person name="Ness R.W."/>
            <person name="Phillips M.A."/>
        </authorList>
    </citation>
    <scope>NUCLEOTIDE SEQUENCE [LARGE SCALE GENOMIC DNA]</scope>
    <source>
        <strain evidence="1">SAF-2024a</strain>
        <tissue evidence="1">Leaf</tissue>
    </source>
</reference>
<evidence type="ECO:0000313" key="2">
    <source>
        <dbReference type="Proteomes" id="UP001567538"/>
    </source>
</evidence>
<keyword evidence="2" id="KW-1185">Reference proteome</keyword>
<accession>A0ABD1GRY8</accession>
<proteinExistence type="predicted"/>
<dbReference type="EMBL" id="JBEAFC010000008">
    <property type="protein sequence ID" value="KAL1545798.1"/>
    <property type="molecule type" value="Genomic_DNA"/>
</dbReference>
<sequence length="97" mass="10917">MVEERSNTRRPSSPSRVSRNFRAIAAVAAPLAATLSSLPHFEQSENPISPIALLLSIVVAWRRTRRRWRLLYMQDVVVALHADVSASLPHPAHKREV</sequence>